<name>A0ABT9PNH7_9HYPH</name>
<accession>A0ABT9PNH7</accession>
<keyword evidence="3" id="KW-1185">Reference proteome</keyword>
<organism evidence="2 3">
    <name type="scientific">Neorhizobium huautlense</name>
    <dbReference type="NCBI Taxonomy" id="67774"/>
    <lineage>
        <taxon>Bacteria</taxon>
        <taxon>Pseudomonadati</taxon>
        <taxon>Pseudomonadota</taxon>
        <taxon>Alphaproteobacteria</taxon>
        <taxon>Hyphomicrobiales</taxon>
        <taxon>Rhizobiaceae</taxon>
        <taxon>Rhizobium/Agrobacterium group</taxon>
        <taxon>Neorhizobium</taxon>
    </lineage>
</organism>
<dbReference type="CDD" id="cd00570">
    <property type="entry name" value="GST_N_family"/>
    <property type="match status" value="1"/>
</dbReference>
<evidence type="ECO:0000313" key="2">
    <source>
        <dbReference type="EMBL" id="MDP9835761.1"/>
    </source>
</evidence>
<proteinExistence type="predicted"/>
<dbReference type="InterPro" id="IPR004045">
    <property type="entry name" value="Glutathione_S-Trfase_N"/>
</dbReference>
<dbReference type="PROSITE" id="PS50404">
    <property type="entry name" value="GST_NTER"/>
    <property type="match status" value="1"/>
</dbReference>
<gene>
    <name evidence="2" type="ORF">J2T09_000502</name>
</gene>
<feature type="domain" description="GST N-terminal" evidence="1">
    <location>
        <begin position="1"/>
        <end position="46"/>
    </location>
</feature>
<protein>
    <submittedName>
        <fullName evidence="2">Glutathione S-transferase</fullName>
    </submittedName>
</protein>
<evidence type="ECO:0000259" key="1">
    <source>
        <dbReference type="PROSITE" id="PS50404"/>
    </source>
</evidence>
<dbReference type="Proteomes" id="UP001241472">
    <property type="component" value="Unassembled WGS sequence"/>
</dbReference>
<dbReference type="InterPro" id="IPR036249">
    <property type="entry name" value="Thioredoxin-like_sf"/>
</dbReference>
<dbReference type="EMBL" id="JAUSRF010000001">
    <property type="protein sequence ID" value="MDP9835761.1"/>
    <property type="molecule type" value="Genomic_DNA"/>
</dbReference>
<sequence length="46" mass="5203">MRTVLYSHPFSSYCQKVLIALYENGLDFDTRTLGEDDGAYEELVAA</sequence>
<reference evidence="2 3" key="1">
    <citation type="submission" date="2023-07" db="EMBL/GenBank/DDBJ databases">
        <title>Sorghum-associated microbial communities from plants grown in Nebraska, USA.</title>
        <authorList>
            <person name="Schachtman D."/>
        </authorList>
    </citation>
    <scope>NUCLEOTIDE SEQUENCE [LARGE SCALE GENOMIC DNA]</scope>
    <source>
        <strain evidence="2 3">DS1307</strain>
    </source>
</reference>
<comment type="caution">
    <text evidence="2">The sequence shown here is derived from an EMBL/GenBank/DDBJ whole genome shotgun (WGS) entry which is preliminary data.</text>
</comment>
<evidence type="ECO:0000313" key="3">
    <source>
        <dbReference type="Proteomes" id="UP001241472"/>
    </source>
</evidence>
<dbReference type="SUPFAM" id="SSF52833">
    <property type="entry name" value="Thioredoxin-like"/>
    <property type="match status" value="1"/>
</dbReference>
<dbReference type="Gene3D" id="3.40.30.10">
    <property type="entry name" value="Glutaredoxin"/>
    <property type="match status" value="1"/>
</dbReference>
<dbReference type="Pfam" id="PF13417">
    <property type="entry name" value="GST_N_3"/>
    <property type="match status" value="1"/>
</dbReference>